<dbReference type="Proteomes" id="UP000251800">
    <property type="component" value="Unassembled WGS sequence"/>
</dbReference>
<proteinExistence type="predicted"/>
<evidence type="ECO:0000313" key="2">
    <source>
        <dbReference type="EMBL" id="PWN55061.1"/>
    </source>
</evidence>
<dbReference type="RefSeq" id="WP_109721212.1">
    <property type="nucleotide sequence ID" value="NZ_QEQK01000014.1"/>
</dbReference>
<name>A0A383XR07_9GAMM</name>
<accession>A0A383XR07</accession>
<protein>
    <submittedName>
        <fullName evidence="2">Uncharacterized protein</fullName>
    </submittedName>
</protein>
<dbReference type="AlphaFoldDB" id="A0A383XR07"/>
<evidence type="ECO:0000313" key="3">
    <source>
        <dbReference type="Proteomes" id="UP000251800"/>
    </source>
</evidence>
<feature type="region of interest" description="Disordered" evidence="1">
    <location>
        <begin position="205"/>
        <end position="225"/>
    </location>
</feature>
<sequence length="225" mass="24006">MPAISTLTPLAARWVGGALLAALAGCVTLDSYPDPAYSRDSLADHPPGSLPAQLTLRVDYRVNGEPAPAQAERARKRVIHLLSQAGQAQVALPEQADPNTPQLRLRIDQRFDPEQAREAGASTGATLGAVDNRVRDEFSVAIELVGGVDQQPLSPIGLYEHAIVTDVEDVTLDVPLLEYADALDAVLDDVLARFVADHQRAQSRPSSVIVLPEGPDLSEDGEPDV</sequence>
<comment type="caution">
    <text evidence="2">The sequence shown here is derived from an EMBL/GenBank/DDBJ whole genome shotgun (WGS) entry which is preliminary data.</text>
</comment>
<keyword evidence="3" id="KW-1185">Reference proteome</keyword>
<organism evidence="2 3">
    <name type="scientific">Abyssibacter profundi</name>
    <dbReference type="NCBI Taxonomy" id="2182787"/>
    <lineage>
        <taxon>Bacteria</taxon>
        <taxon>Pseudomonadati</taxon>
        <taxon>Pseudomonadota</taxon>
        <taxon>Gammaproteobacteria</taxon>
        <taxon>Chromatiales</taxon>
        <taxon>Oceanococcaceae</taxon>
        <taxon>Abyssibacter</taxon>
    </lineage>
</organism>
<feature type="compositionally biased region" description="Acidic residues" evidence="1">
    <location>
        <begin position="216"/>
        <end position="225"/>
    </location>
</feature>
<reference evidence="2 3" key="1">
    <citation type="submission" date="2018-05" db="EMBL/GenBank/DDBJ databases">
        <title>Abyssibacter profundi OUC007T gen. nov., sp. nov, a marine bacterium isolated from seawater of the Mariana Trench.</title>
        <authorList>
            <person name="Zhou S."/>
        </authorList>
    </citation>
    <scope>NUCLEOTIDE SEQUENCE [LARGE SCALE GENOMIC DNA]</scope>
    <source>
        <strain evidence="2 3">OUC007</strain>
    </source>
</reference>
<dbReference type="EMBL" id="QEQK01000014">
    <property type="protein sequence ID" value="PWN55061.1"/>
    <property type="molecule type" value="Genomic_DNA"/>
</dbReference>
<evidence type="ECO:0000256" key="1">
    <source>
        <dbReference type="SAM" id="MobiDB-lite"/>
    </source>
</evidence>
<gene>
    <name evidence="2" type="ORF">DEH80_14400</name>
</gene>